<evidence type="ECO:0000313" key="5">
    <source>
        <dbReference type="EMBL" id="KAK2186565.1"/>
    </source>
</evidence>
<feature type="domain" description="Peptidase S1" evidence="4">
    <location>
        <begin position="24"/>
        <end position="231"/>
    </location>
</feature>
<dbReference type="PROSITE" id="PS01180">
    <property type="entry name" value="CUB"/>
    <property type="match status" value="2"/>
</dbReference>
<dbReference type="PANTHER" id="PTHR24252:SF7">
    <property type="entry name" value="HYALIN"/>
    <property type="match status" value="1"/>
</dbReference>
<dbReference type="Gene3D" id="2.60.120.290">
    <property type="entry name" value="Spermadhesin, CUB domain"/>
    <property type="match status" value="3"/>
</dbReference>
<dbReference type="CDD" id="cd00190">
    <property type="entry name" value="Tryp_SPc"/>
    <property type="match status" value="1"/>
</dbReference>
<dbReference type="CDD" id="cd00041">
    <property type="entry name" value="CUB"/>
    <property type="match status" value="2"/>
</dbReference>
<dbReference type="InterPro" id="IPR009003">
    <property type="entry name" value="Peptidase_S1_PA"/>
</dbReference>
<dbReference type="InterPro" id="IPR000859">
    <property type="entry name" value="CUB_dom"/>
</dbReference>
<dbReference type="SUPFAM" id="SSF50494">
    <property type="entry name" value="Trypsin-like serine proteases"/>
    <property type="match status" value="2"/>
</dbReference>
<name>A0AAD9P1U1_RIDPI</name>
<dbReference type="Pfam" id="PF00089">
    <property type="entry name" value="Trypsin"/>
    <property type="match status" value="2"/>
</dbReference>
<dbReference type="InterPro" id="IPR035914">
    <property type="entry name" value="Sperma_CUB_dom_sf"/>
</dbReference>
<dbReference type="InterPro" id="IPR043504">
    <property type="entry name" value="Peptidase_S1_PA_chymotrypsin"/>
</dbReference>
<evidence type="ECO:0000313" key="6">
    <source>
        <dbReference type="Proteomes" id="UP001209878"/>
    </source>
</evidence>
<feature type="domain" description="CUB" evidence="3">
    <location>
        <begin position="213"/>
        <end position="339"/>
    </location>
</feature>
<gene>
    <name evidence="5" type="ORF">NP493_195g01000</name>
</gene>
<dbReference type="Proteomes" id="UP001209878">
    <property type="component" value="Unassembled WGS sequence"/>
</dbReference>
<dbReference type="Gene3D" id="2.40.10.10">
    <property type="entry name" value="Trypsin-like serine proteases"/>
    <property type="match status" value="3"/>
</dbReference>
<dbReference type="Pfam" id="PF00431">
    <property type="entry name" value="CUB"/>
    <property type="match status" value="2"/>
</dbReference>
<dbReference type="AlphaFoldDB" id="A0AAD9P1U1"/>
<dbReference type="SMART" id="SM00020">
    <property type="entry name" value="Tryp_SPc"/>
    <property type="match status" value="1"/>
</dbReference>
<evidence type="ECO:0000256" key="2">
    <source>
        <dbReference type="PROSITE-ProRule" id="PRU00059"/>
    </source>
</evidence>
<organism evidence="5 6">
    <name type="scientific">Ridgeia piscesae</name>
    <name type="common">Tubeworm</name>
    <dbReference type="NCBI Taxonomy" id="27915"/>
    <lineage>
        <taxon>Eukaryota</taxon>
        <taxon>Metazoa</taxon>
        <taxon>Spiralia</taxon>
        <taxon>Lophotrochozoa</taxon>
        <taxon>Annelida</taxon>
        <taxon>Polychaeta</taxon>
        <taxon>Sedentaria</taxon>
        <taxon>Canalipalpata</taxon>
        <taxon>Sabellida</taxon>
        <taxon>Siboglinidae</taxon>
        <taxon>Ridgeia</taxon>
    </lineage>
</organism>
<dbReference type="SUPFAM" id="SSF49854">
    <property type="entry name" value="Spermadhesin, CUB domain"/>
    <property type="match status" value="3"/>
</dbReference>
<keyword evidence="6" id="KW-1185">Reference proteome</keyword>
<keyword evidence="1" id="KW-1015">Disulfide bond</keyword>
<feature type="domain" description="Peptidase S1" evidence="4">
    <location>
        <begin position="222"/>
        <end position="465"/>
    </location>
</feature>
<dbReference type="PROSITE" id="PS50240">
    <property type="entry name" value="TRYPSIN_DOM"/>
    <property type="match status" value="2"/>
</dbReference>
<feature type="domain" description="CUB" evidence="3">
    <location>
        <begin position="1"/>
        <end position="77"/>
    </location>
</feature>
<sequence length="475" mass="52794">MQIIRLEFVRFDVQFSATCSYDKVSVYDSDNSSTLLGMYCGGMLPGDIISGRNSLFVSFESDRTLTASGFEIKYDAIESNTREDSYKSSQLRVIVGEHDISLKNDTESTLLVETIFIHPEYMSGRTEDNDIAVIKLKSRFEFRQEVAPVCLPETGVLNGTCVMTGWKHNHGEEHDVVLHQVHVPTNGTVNRHFTNMTMSFPCQQDNNYTCPIVKLQFMSFDVEYGKKCDNDVVKVYDGSDTWAPRLGSFCGSALPGDIVSADNTVAYISTLRDSTWNRPSNCSRDRLVITDGVTGVHLQTACGNYLPSDVTSSNRSLLVDFYTNDKVTMTGFVATYTTRKVVPGDHSLPVFEGTESTYAIKEMHMHPYYDALTNDNDIALIRIEGPMEYRTEVSPVCLPDADVAAGTECVATGWGDTKGTGDRTVLRQVSLPIVDMETCRTYYPGQITDVMFCAGLREGGKDSCQLIHATAKRPF</sequence>
<comment type="caution">
    <text evidence="5">The sequence shown here is derived from an EMBL/GenBank/DDBJ whole genome shotgun (WGS) entry which is preliminary data.</text>
</comment>
<dbReference type="GO" id="GO:0006508">
    <property type="term" value="P:proteolysis"/>
    <property type="evidence" value="ECO:0007669"/>
    <property type="project" value="InterPro"/>
</dbReference>
<reference evidence="5" key="1">
    <citation type="journal article" date="2023" name="Mol. Biol. Evol.">
        <title>Third-Generation Sequencing Reveals the Adaptive Role of the Epigenome in Three Deep-Sea Polychaetes.</title>
        <authorList>
            <person name="Perez M."/>
            <person name="Aroh O."/>
            <person name="Sun Y."/>
            <person name="Lan Y."/>
            <person name="Juniper S.K."/>
            <person name="Young C.R."/>
            <person name="Angers B."/>
            <person name="Qian P.Y."/>
        </authorList>
    </citation>
    <scope>NUCLEOTIDE SEQUENCE</scope>
    <source>
        <strain evidence="5">R07B-5</strain>
    </source>
</reference>
<comment type="caution">
    <text evidence="2">Lacks conserved residue(s) required for the propagation of feature annotation.</text>
</comment>
<dbReference type="GO" id="GO:0004252">
    <property type="term" value="F:serine-type endopeptidase activity"/>
    <property type="evidence" value="ECO:0007669"/>
    <property type="project" value="InterPro"/>
</dbReference>
<evidence type="ECO:0000259" key="4">
    <source>
        <dbReference type="PROSITE" id="PS50240"/>
    </source>
</evidence>
<dbReference type="EMBL" id="JAODUO010000195">
    <property type="protein sequence ID" value="KAK2186565.1"/>
    <property type="molecule type" value="Genomic_DNA"/>
</dbReference>
<accession>A0AAD9P1U1</accession>
<dbReference type="InterPro" id="IPR001254">
    <property type="entry name" value="Trypsin_dom"/>
</dbReference>
<proteinExistence type="predicted"/>
<protein>
    <submittedName>
        <fullName evidence="5">Uncharacterized protein</fullName>
    </submittedName>
</protein>
<dbReference type="PANTHER" id="PTHR24252">
    <property type="entry name" value="ACROSIN-RELATED"/>
    <property type="match status" value="1"/>
</dbReference>
<evidence type="ECO:0000259" key="3">
    <source>
        <dbReference type="PROSITE" id="PS01180"/>
    </source>
</evidence>
<evidence type="ECO:0000256" key="1">
    <source>
        <dbReference type="ARBA" id="ARBA00023157"/>
    </source>
</evidence>